<evidence type="ECO:0000313" key="1">
    <source>
        <dbReference type="Proteomes" id="UP000095283"/>
    </source>
</evidence>
<proteinExistence type="predicted"/>
<accession>A0A1I7WFE9</accession>
<name>A0A1I7WFE9_HETBA</name>
<sequence>MEDAKNMALLFFMDHLIQKNGRRTIHDLSCQFGARGTLVLLQLFLHSAVEFRTHFLFYKLYLYLRIVQLIKDIRQKKS</sequence>
<keyword evidence="1" id="KW-1185">Reference proteome</keyword>
<dbReference type="AlphaFoldDB" id="A0A1I7WFE9"/>
<reference evidence="2" key="1">
    <citation type="submission" date="2016-11" db="UniProtKB">
        <authorList>
            <consortium name="WormBaseParasite"/>
        </authorList>
    </citation>
    <scope>IDENTIFICATION</scope>
</reference>
<evidence type="ECO:0000313" key="2">
    <source>
        <dbReference type="WBParaSite" id="Hba_03709"/>
    </source>
</evidence>
<dbReference type="Proteomes" id="UP000095283">
    <property type="component" value="Unplaced"/>
</dbReference>
<protein>
    <submittedName>
        <fullName evidence="2">Uncharacterized protein</fullName>
    </submittedName>
</protein>
<organism evidence="1 2">
    <name type="scientific">Heterorhabditis bacteriophora</name>
    <name type="common">Entomopathogenic nematode worm</name>
    <dbReference type="NCBI Taxonomy" id="37862"/>
    <lineage>
        <taxon>Eukaryota</taxon>
        <taxon>Metazoa</taxon>
        <taxon>Ecdysozoa</taxon>
        <taxon>Nematoda</taxon>
        <taxon>Chromadorea</taxon>
        <taxon>Rhabditida</taxon>
        <taxon>Rhabditina</taxon>
        <taxon>Rhabditomorpha</taxon>
        <taxon>Strongyloidea</taxon>
        <taxon>Heterorhabditidae</taxon>
        <taxon>Heterorhabditis</taxon>
    </lineage>
</organism>
<dbReference type="WBParaSite" id="Hba_03709">
    <property type="protein sequence ID" value="Hba_03709"/>
    <property type="gene ID" value="Hba_03709"/>
</dbReference>